<evidence type="ECO:0000313" key="2">
    <source>
        <dbReference type="Proteomes" id="UP000580839"/>
    </source>
</evidence>
<proteinExistence type="predicted"/>
<name>A0A849SSJ6_UNCEI</name>
<protein>
    <submittedName>
        <fullName evidence="1">Uncharacterized protein</fullName>
    </submittedName>
</protein>
<sequence>MTARSREEVPAQGAAALEVFLRSRGCPDFVVDAGLDGLIARWEEIAAEVAKGYAAGLDDWLNDMDGRQLIEDSLPIAGRSIVRRLAARLEAADEIVRSHLVSAGRCVWGAGLARQHGWTAEREWWYFHVPRNPAARLKSDLVGG</sequence>
<organism evidence="1 2">
    <name type="scientific">Eiseniibacteriota bacterium</name>
    <dbReference type="NCBI Taxonomy" id="2212470"/>
    <lineage>
        <taxon>Bacteria</taxon>
        <taxon>Candidatus Eiseniibacteriota</taxon>
    </lineage>
</organism>
<reference evidence="1 2" key="1">
    <citation type="submission" date="2020-04" db="EMBL/GenBank/DDBJ databases">
        <title>Metagenomic profiling of ammonia- and methane-oxidizing microorganisms in a Dutch drinking water treatment plant.</title>
        <authorList>
            <person name="Poghosyan L."/>
            <person name="Leucker S."/>
        </authorList>
    </citation>
    <scope>NUCLEOTIDE SEQUENCE [LARGE SCALE GENOMIC DNA]</scope>
    <source>
        <strain evidence="1">S-RSF-IL-03</strain>
    </source>
</reference>
<dbReference type="AlphaFoldDB" id="A0A849SSJ6"/>
<gene>
    <name evidence="1" type="ORF">HOP12_09295</name>
</gene>
<accession>A0A849SSJ6</accession>
<dbReference type="EMBL" id="JABFRW010000112">
    <property type="protein sequence ID" value="NOT34350.1"/>
    <property type="molecule type" value="Genomic_DNA"/>
</dbReference>
<evidence type="ECO:0000313" key="1">
    <source>
        <dbReference type="EMBL" id="NOT34350.1"/>
    </source>
</evidence>
<dbReference type="Proteomes" id="UP000580839">
    <property type="component" value="Unassembled WGS sequence"/>
</dbReference>
<comment type="caution">
    <text evidence="1">The sequence shown here is derived from an EMBL/GenBank/DDBJ whole genome shotgun (WGS) entry which is preliminary data.</text>
</comment>